<evidence type="ECO:0000313" key="4">
    <source>
        <dbReference type="Proteomes" id="UP001291306"/>
    </source>
</evidence>
<dbReference type="Pfam" id="PF06429">
    <property type="entry name" value="Flg_bbr_C"/>
    <property type="match status" value="1"/>
</dbReference>
<dbReference type="Proteomes" id="UP001291306">
    <property type="component" value="Unassembled WGS sequence"/>
</dbReference>
<gene>
    <name evidence="3" type="ORF">GNF79_14900</name>
</gene>
<dbReference type="PANTHER" id="PTHR30033:SF1">
    <property type="entry name" value="FLAGELLAR HOOK-ASSOCIATED PROTEIN 1"/>
    <property type="match status" value="1"/>
</dbReference>
<protein>
    <recommendedName>
        <fullName evidence="2">Flagellar basal-body/hook protein C-terminal domain-containing protein</fullName>
    </recommendedName>
</protein>
<dbReference type="AlphaFoldDB" id="A0AAW9II37"/>
<dbReference type="SUPFAM" id="SSF64518">
    <property type="entry name" value="Phase 1 flagellin"/>
    <property type="match status" value="1"/>
</dbReference>
<evidence type="ECO:0000256" key="1">
    <source>
        <dbReference type="ARBA" id="ARBA00009677"/>
    </source>
</evidence>
<dbReference type="PANTHER" id="PTHR30033">
    <property type="entry name" value="FLAGELLAR HOOK-ASSOCIATED PROTEIN 1"/>
    <property type="match status" value="1"/>
</dbReference>
<feature type="non-terminal residue" evidence="3">
    <location>
        <position position="1"/>
    </location>
</feature>
<dbReference type="RefSeq" id="WP_322458634.1">
    <property type="nucleotide sequence ID" value="NZ_WNVC01000224.1"/>
</dbReference>
<dbReference type="EMBL" id="WNVC01000224">
    <property type="protein sequence ID" value="MDZ5000336.1"/>
    <property type="molecule type" value="Genomic_DNA"/>
</dbReference>
<name>A0AAW9II37_CLOPF</name>
<sequence>YSIEESRASVSGVNLDEEMANLVQFQHAYNANAKIISTVDELLDVIVNGLKR</sequence>
<evidence type="ECO:0000313" key="3">
    <source>
        <dbReference type="EMBL" id="MDZ5000336.1"/>
    </source>
</evidence>
<organism evidence="3 4">
    <name type="scientific">Clostridium perfringens</name>
    <dbReference type="NCBI Taxonomy" id="1502"/>
    <lineage>
        <taxon>Bacteria</taxon>
        <taxon>Bacillati</taxon>
        <taxon>Bacillota</taxon>
        <taxon>Clostridia</taxon>
        <taxon>Eubacteriales</taxon>
        <taxon>Clostridiaceae</taxon>
        <taxon>Clostridium</taxon>
    </lineage>
</organism>
<proteinExistence type="inferred from homology"/>
<reference evidence="3" key="1">
    <citation type="submission" date="2019-11" db="EMBL/GenBank/DDBJ databases">
        <title>Characterization of Clostridium perfringens isolates from swine manure treated agricultural soils.</title>
        <authorList>
            <person name="Wushke S.T."/>
        </authorList>
    </citation>
    <scope>NUCLEOTIDE SEQUENCE</scope>
    <source>
        <strain evidence="3">X26</strain>
    </source>
</reference>
<dbReference type="GO" id="GO:0005198">
    <property type="term" value="F:structural molecule activity"/>
    <property type="evidence" value="ECO:0007669"/>
    <property type="project" value="InterPro"/>
</dbReference>
<dbReference type="InterPro" id="IPR002371">
    <property type="entry name" value="FlgK"/>
</dbReference>
<dbReference type="GO" id="GO:0044780">
    <property type="term" value="P:bacterial-type flagellum assembly"/>
    <property type="evidence" value="ECO:0007669"/>
    <property type="project" value="InterPro"/>
</dbReference>
<comment type="caution">
    <text evidence="3">The sequence shown here is derived from an EMBL/GenBank/DDBJ whole genome shotgun (WGS) entry which is preliminary data.</text>
</comment>
<dbReference type="GO" id="GO:0009424">
    <property type="term" value="C:bacterial-type flagellum hook"/>
    <property type="evidence" value="ECO:0007669"/>
    <property type="project" value="InterPro"/>
</dbReference>
<dbReference type="InterPro" id="IPR010930">
    <property type="entry name" value="Flg_bb/hook_C_dom"/>
</dbReference>
<comment type="similarity">
    <text evidence="1">Belongs to the flagella basal body rod proteins family.</text>
</comment>
<feature type="domain" description="Flagellar basal-body/hook protein C-terminal" evidence="2">
    <location>
        <begin position="9"/>
        <end position="47"/>
    </location>
</feature>
<accession>A0AAW9II37</accession>
<evidence type="ECO:0000259" key="2">
    <source>
        <dbReference type="Pfam" id="PF06429"/>
    </source>
</evidence>